<evidence type="ECO:0000259" key="5">
    <source>
        <dbReference type="Pfam" id="PF13243"/>
    </source>
</evidence>
<evidence type="ECO:0000256" key="2">
    <source>
        <dbReference type="ARBA" id="ARBA00022737"/>
    </source>
</evidence>
<dbReference type="EC" id="5.4.99.-" evidence="3"/>
<gene>
    <name evidence="7" type="ORF">BEMITA_LOCUS12254</name>
</gene>
<dbReference type="Pfam" id="PF13243">
    <property type="entry name" value="SQHop_cyclase_C"/>
    <property type="match status" value="1"/>
</dbReference>
<dbReference type="AlphaFoldDB" id="A0A9P0CDF9"/>
<reference evidence="7" key="1">
    <citation type="submission" date="2021-12" db="EMBL/GenBank/DDBJ databases">
        <authorList>
            <person name="King R."/>
        </authorList>
    </citation>
    <scope>NUCLEOTIDE SEQUENCE</scope>
</reference>
<evidence type="ECO:0000313" key="7">
    <source>
        <dbReference type="EMBL" id="CAH0776128.1"/>
    </source>
</evidence>
<evidence type="ECO:0000256" key="1">
    <source>
        <dbReference type="ARBA" id="ARBA00009755"/>
    </source>
</evidence>
<accession>A0A9P0CDF9</accession>
<feature type="compositionally biased region" description="Basic residues" evidence="4">
    <location>
        <begin position="1"/>
        <end position="11"/>
    </location>
</feature>
<feature type="compositionally biased region" description="Basic residues" evidence="4">
    <location>
        <begin position="113"/>
        <end position="132"/>
    </location>
</feature>
<feature type="region of interest" description="Disordered" evidence="4">
    <location>
        <begin position="1"/>
        <end position="133"/>
    </location>
</feature>
<evidence type="ECO:0000313" key="8">
    <source>
        <dbReference type="Proteomes" id="UP001152759"/>
    </source>
</evidence>
<evidence type="ECO:0000259" key="6">
    <source>
        <dbReference type="Pfam" id="PF13249"/>
    </source>
</evidence>
<dbReference type="Proteomes" id="UP001152759">
    <property type="component" value="Chromosome 7"/>
</dbReference>
<dbReference type="GO" id="GO:0005811">
    <property type="term" value="C:lipid droplet"/>
    <property type="evidence" value="ECO:0007669"/>
    <property type="project" value="InterPro"/>
</dbReference>
<dbReference type="KEGG" id="btab:109030164"/>
<organism evidence="7 8">
    <name type="scientific">Bemisia tabaci</name>
    <name type="common">Sweetpotato whitefly</name>
    <name type="synonym">Aleurodes tabaci</name>
    <dbReference type="NCBI Taxonomy" id="7038"/>
    <lineage>
        <taxon>Eukaryota</taxon>
        <taxon>Metazoa</taxon>
        <taxon>Ecdysozoa</taxon>
        <taxon>Arthropoda</taxon>
        <taxon>Hexapoda</taxon>
        <taxon>Insecta</taxon>
        <taxon>Pterygota</taxon>
        <taxon>Neoptera</taxon>
        <taxon>Paraneoptera</taxon>
        <taxon>Hemiptera</taxon>
        <taxon>Sternorrhyncha</taxon>
        <taxon>Aleyrodoidea</taxon>
        <taxon>Aleyrodidae</taxon>
        <taxon>Aleyrodinae</taxon>
        <taxon>Bemisia</taxon>
    </lineage>
</organism>
<dbReference type="Gene3D" id="1.50.10.20">
    <property type="match status" value="1"/>
</dbReference>
<protein>
    <recommendedName>
        <fullName evidence="3">Terpene cyclase/mutase family member</fullName>
        <ecNumber evidence="3">5.4.99.-</ecNumber>
    </recommendedName>
</protein>
<evidence type="ECO:0000256" key="3">
    <source>
        <dbReference type="RuleBase" id="RU362003"/>
    </source>
</evidence>
<dbReference type="GO" id="GO:0016104">
    <property type="term" value="P:triterpenoid biosynthetic process"/>
    <property type="evidence" value="ECO:0007669"/>
    <property type="project" value="InterPro"/>
</dbReference>
<feature type="domain" description="Squalene cyclase N-terminal" evidence="6">
    <location>
        <begin position="182"/>
        <end position="283"/>
    </location>
</feature>
<dbReference type="Pfam" id="PF13249">
    <property type="entry name" value="SQHop_cyclase_N"/>
    <property type="match status" value="1"/>
</dbReference>
<name>A0A9P0CDF9_BEMTA</name>
<keyword evidence="3" id="KW-0413">Isomerase</keyword>
<keyword evidence="2" id="KW-0677">Repeat</keyword>
<dbReference type="SUPFAM" id="SSF48239">
    <property type="entry name" value="Terpenoid cyclases/Protein prenyltransferases"/>
    <property type="match status" value="1"/>
</dbReference>
<comment type="similarity">
    <text evidence="1 3">Belongs to the terpene cyclase/mutase family.</text>
</comment>
<dbReference type="EMBL" id="OU963868">
    <property type="protein sequence ID" value="CAH0776128.1"/>
    <property type="molecule type" value="Genomic_DNA"/>
</dbReference>
<feature type="region of interest" description="Disordered" evidence="4">
    <location>
        <begin position="155"/>
        <end position="174"/>
    </location>
</feature>
<feature type="compositionally biased region" description="Polar residues" evidence="4">
    <location>
        <begin position="32"/>
        <end position="43"/>
    </location>
</feature>
<evidence type="ECO:0000256" key="4">
    <source>
        <dbReference type="SAM" id="MobiDB-lite"/>
    </source>
</evidence>
<dbReference type="InterPro" id="IPR032696">
    <property type="entry name" value="SQ_cyclase_C"/>
</dbReference>
<dbReference type="NCBIfam" id="TIGR01787">
    <property type="entry name" value="squalene_cyclas"/>
    <property type="match status" value="1"/>
</dbReference>
<dbReference type="GO" id="GO:0016866">
    <property type="term" value="F:intramolecular transferase activity"/>
    <property type="evidence" value="ECO:0007669"/>
    <property type="project" value="InterPro"/>
</dbReference>
<sequence>MQSWPFRKRKASGNGTSNQTQPTPQNTYSQSASLAKHQTSSLNRRWGAISVESSSGRRMAGLRQRPDVGQLQCDGLPGPEDDRRLARGGAHAPGSQGDHGSRRGRGLQQVHTHPARTARHHPLGRNPSHTRRDHVPAAVVPVPLVEGGVLVPYRHRPVGGPQRHAGGRETAWRPHRRTVQRTTEKVALPPRGPHHSIVMHSFFSAMNTALLMVQPYIPSSFRQRAIDKAVAWLEERIRPGEGLYSASFNSINALLLFAALGYPADHPTRVILRDFIESLVLVREKEAYLQVVRSPMWDTTIVAHALLETQEPHAKKAAMRGLEWLRPKQILDVRGDWTYTRPHLLPGGWPFQFGNSVYPDIDDTVVTVMAMHRADPEAFAEAIKRGRDWAIGMQSHNGGWGTYDADNDHHWLNQIPFADHGFLIDDQTADVTGRCLSLLGQLGELPATSEAARRGMEFVLRKQEPDGKWWCQWGLNYTHGAWSALSGLNAIGMSHDDPRVKLAVEFLVSVQNEDGGWGEDGITYERGCYVTAPSAPTQTAWALLALMAGGAVRHPAVARGVEWLLRTQCDHGLWEEESYQGACAPSLPFLRYHGYCKYFPLWALARYRNLKRDGVTRVSLGL</sequence>
<dbReference type="InterPro" id="IPR018333">
    <property type="entry name" value="Squalene_cyclase"/>
</dbReference>
<dbReference type="PANTHER" id="PTHR11764">
    <property type="entry name" value="TERPENE CYCLASE/MUTASE FAMILY MEMBER"/>
    <property type="match status" value="1"/>
</dbReference>
<feature type="compositionally biased region" description="Low complexity" evidence="4">
    <location>
        <begin position="16"/>
        <end position="31"/>
    </location>
</feature>
<feature type="domain" description="Squalene cyclase C-terminal" evidence="5">
    <location>
        <begin position="294"/>
        <end position="609"/>
    </location>
</feature>
<dbReference type="InterPro" id="IPR008930">
    <property type="entry name" value="Terpenoid_cyclase/PrenylTrfase"/>
</dbReference>
<keyword evidence="8" id="KW-1185">Reference proteome</keyword>
<proteinExistence type="inferred from homology"/>
<dbReference type="InterPro" id="IPR032697">
    <property type="entry name" value="SQ_cyclase_N"/>
</dbReference>
<dbReference type="PANTHER" id="PTHR11764:SF20">
    <property type="entry name" value="LANOSTEROL SYNTHASE"/>
    <property type="match status" value="1"/>
</dbReference>